<reference evidence="2 3" key="1">
    <citation type="journal article" date="2018" name="Cell">
        <title>The Chara Genome: Secondary Complexity and Implications for Plant Terrestrialization.</title>
        <authorList>
            <person name="Nishiyama T."/>
            <person name="Sakayama H."/>
            <person name="Vries J.D."/>
            <person name="Buschmann H."/>
            <person name="Saint-Marcoux D."/>
            <person name="Ullrich K.K."/>
            <person name="Haas F.B."/>
            <person name="Vanderstraeten L."/>
            <person name="Becker D."/>
            <person name="Lang D."/>
            <person name="Vosolsobe S."/>
            <person name="Rombauts S."/>
            <person name="Wilhelmsson P.K.I."/>
            <person name="Janitza P."/>
            <person name="Kern R."/>
            <person name="Heyl A."/>
            <person name="Rumpler F."/>
            <person name="Villalobos L.I.A.C."/>
            <person name="Clay J.M."/>
            <person name="Skokan R."/>
            <person name="Toyoda A."/>
            <person name="Suzuki Y."/>
            <person name="Kagoshima H."/>
            <person name="Schijlen E."/>
            <person name="Tajeshwar N."/>
            <person name="Catarino B."/>
            <person name="Hetherington A.J."/>
            <person name="Saltykova A."/>
            <person name="Bonnot C."/>
            <person name="Breuninger H."/>
            <person name="Symeonidi A."/>
            <person name="Radhakrishnan G.V."/>
            <person name="Van Nieuwerburgh F."/>
            <person name="Deforce D."/>
            <person name="Chang C."/>
            <person name="Karol K.G."/>
            <person name="Hedrich R."/>
            <person name="Ulvskov P."/>
            <person name="Glockner G."/>
            <person name="Delwiche C.F."/>
            <person name="Petrasek J."/>
            <person name="Van de Peer Y."/>
            <person name="Friml J."/>
            <person name="Beilby M."/>
            <person name="Dolan L."/>
            <person name="Kohara Y."/>
            <person name="Sugano S."/>
            <person name="Fujiyama A."/>
            <person name="Delaux P.-M."/>
            <person name="Quint M."/>
            <person name="TheiBen G."/>
            <person name="Hagemann M."/>
            <person name="Harholt J."/>
            <person name="Dunand C."/>
            <person name="Zachgo S."/>
            <person name="Langdale J."/>
            <person name="Maumus F."/>
            <person name="Straeten D.V.D."/>
            <person name="Gould S.B."/>
            <person name="Rensing S.A."/>
        </authorList>
    </citation>
    <scope>NUCLEOTIDE SEQUENCE [LARGE SCALE GENOMIC DNA]</scope>
    <source>
        <strain evidence="2 3">S276</strain>
    </source>
</reference>
<dbReference type="EMBL" id="BFEA01000829">
    <property type="protein sequence ID" value="GBG90652.1"/>
    <property type="molecule type" value="Genomic_DNA"/>
</dbReference>
<evidence type="ECO:0000256" key="1">
    <source>
        <dbReference type="SAM" id="MobiDB-lite"/>
    </source>
</evidence>
<accession>A0A388M867</accession>
<organism evidence="2 3">
    <name type="scientific">Chara braunii</name>
    <name type="common">Braun's stonewort</name>
    <dbReference type="NCBI Taxonomy" id="69332"/>
    <lineage>
        <taxon>Eukaryota</taxon>
        <taxon>Viridiplantae</taxon>
        <taxon>Streptophyta</taxon>
        <taxon>Charophyceae</taxon>
        <taxon>Charales</taxon>
        <taxon>Characeae</taxon>
        <taxon>Chara</taxon>
    </lineage>
</organism>
<name>A0A388M867_CHABU</name>
<feature type="region of interest" description="Disordered" evidence="1">
    <location>
        <begin position="1"/>
        <end position="24"/>
    </location>
</feature>
<dbReference type="Gramene" id="GBG90652">
    <property type="protein sequence ID" value="GBG90652"/>
    <property type="gene ID" value="CBR_g51000"/>
</dbReference>
<comment type="caution">
    <text evidence="2">The sequence shown here is derived from an EMBL/GenBank/DDBJ whole genome shotgun (WGS) entry which is preliminary data.</text>
</comment>
<protein>
    <submittedName>
        <fullName evidence="2">Uncharacterized protein</fullName>
    </submittedName>
</protein>
<gene>
    <name evidence="2" type="ORF">CBR_g51000</name>
</gene>
<evidence type="ECO:0000313" key="3">
    <source>
        <dbReference type="Proteomes" id="UP000265515"/>
    </source>
</evidence>
<sequence length="388" mass="43320">MWGAESAFHKAHREEPNSVNRCEAEEDELTEEEKLYLEKKKAEWSKAKVSARKEKRRVSAYGAGARNAFYPLASNRWVEVMSKVLKGKIWTLETYNFLAPIDVRGYTLLAAIFQDEVRECFDRAMNMVMAPPDVRFPFHGDGVCLPHMSIMDGTKCTSFDPMVSTKGPKPPQNPAPLPELKRIWNVGRLYVKCKCVISGREDCGKGPAWFDHLLWYIFGDPDIMFPDAPTLKAKVRLMLELLEGSWRSLVLASTTFGYMREAMMVLAKKLVADPTLTVESILTGIVGADSKLFKESAKLLMPAKYLKKRSRADVVASSSKRLREEAQTSMDAFVQVPSQGTPLSGQCEMDVESSPPSSAVTTVVGQRVGGPPGLRRGTEGSDSTWRIR</sequence>
<feature type="compositionally biased region" description="Low complexity" evidence="1">
    <location>
        <begin position="352"/>
        <end position="364"/>
    </location>
</feature>
<feature type="region of interest" description="Disordered" evidence="1">
    <location>
        <begin position="344"/>
        <end position="388"/>
    </location>
</feature>
<dbReference type="Proteomes" id="UP000265515">
    <property type="component" value="Unassembled WGS sequence"/>
</dbReference>
<dbReference type="AlphaFoldDB" id="A0A388M867"/>
<keyword evidence="3" id="KW-1185">Reference proteome</keyword>
<proteinExistence type="predicted"/>
<evidence type="ECO:0000313" key="2">
    <source>
        <dbReference type="EMBL" id="GBG90652.1"/>
    </source>
</evidence>